<dbReference type="Gene3D" id="3.30.110.70">
    <property type="entry name" value="Hypothetical protein apc22750. Chain B"/>
    <property type="match status" value="1"/>
</dbReference>
<accession>A0A7C4B9R5</accession>
<reference evidence="2" key="1">
    <citation type="journal article" date="2020" name="mSystems">
        <title>Genome- and Community-Level Interaction Insights into Carbon Utilization and Element Cycling Functions of Hydrothermarchaeota in Hydrothermal Sediment.</title>
        <authorList>
            <person name="Zhou Z."/>
            <person name="Liu Y."/>
            <person name="Xu W."/>
            <person name="Pan J."/>
            <person name="Luo Z.H."/>
            <person name="Li M."/>
        </authorList>
    </citation>
    <scope>NUCLEOTIDE SEQUENCE [LARGE SCALE GENOMIC DNA]</scope>
    <source>
        <strain evidence="2">SpSt-735</strain>
    </source>
</reference>
<protein>
    <recommendedName>
        <fullName evidence="1">UPF0145 protein ENV17_05175</fullName>
    </recommendedName>
</protein>
<dbReference type="AlphaFoldDB" id="A0A7C4B9R5"/>
<dbReference type="PANTHER" id="PTHR34068">
    <property type="entry name" value="UPF0145 PROTEIN YBJQ"/>
    <property type="match status" value="1"/>
</dbReference>
<comment type="similarity">
    <text evidence="1">Belongs to the UPF0145 family.</text>
</comment>
<name>A0A7C4B9R5_THEPE</name>
<dbReference type="HAMAP" id="MF_00338">
    <property type="entry name" value="UPF0145"/>
    <property type="match status" value="1"/>
</dbReference>
<evidence type="ECO:0000313" key="2">
    <source>
        <dbReference type="EMBL" id="HGI43756.1"/>
    </source>
</evidence>
<organism evidence="2">
    <name type="scientific">Thermofilum pendens</name>
    <dbReference type="NCBI Taxonomy" id="2269"/>
    <lineage>
        <taxon>Archaea</taxon>
        <taxon>Thermoproteota</taxon>
        <taxon>Thermoprotei</taxon>
        <taxon>Thermofilales</taxon>
        <taxon>Thermofilaceae</taxon>
        <taxon>Thermofilum</taxon>
    </lineage>
</organism>
<sequence length="107" mass="11333">MLVVTTPSIPGYRVVRVIGIVSGMSIRTRGFLGRLAAGIEAIVGGRSEAYITELKKAREEALRDLAEEAKRLGANAVVGVNFETSEILEGFLVVTATGTAVVVEKES</sequence>
<comment type="caution">
    <text evidence="2">The sequence shown here is derived from an EMBL/GenBank/DDBJ whole genome shotgun (WGS) entry which is preliminary data.</text>
</comment>
<proteinExistence type="inferred from homology"/>
<gene>
    <name evidence="2" type="ORF">ENV17_05175</name>
</gene>
<dbReference type="InterPro" id="IPR035439">
    <property type="entry name" value="UPF0145_dom_sf"/>
</dbReference>
<dbReference type="SUPFAM" id="SSF117782">
    <property type="entry name" value="YbjQ-like"/>
    <property type="match status" value="1"/>
</dbReference>
<dbReference type="EMBL" id="DTFI01000118">
    <property type="protein sequence ID" value="HGI43756.1"/>
    <property type="molecule type" value="Genomic_DNA"/>
</dbReference>
<evidence type="ECO:0000256" key="1">
    <source>
        <dbReference type="HAMAP-Rule" id="MF_00338"/>
    </source>
</evidence>
<dbReference type="InterPro" id="IPR002765">
    <property type="entry name" value="UPF0145_YbjQ-like"/>
</dbReference>
<dbReference type="Pfam" id="PF01906">
    <property type="entry name" value="YbjQ_1"/>
    <property type="match status" value="1"/>
</dbReference>